<dbReference type="InterPro" id="IPR024361">
    <property type="entry name" value="BACON"/>
</dbReference>
<sequence length="753" mass="80464">MTMSDQTSDRIGQQFANYRLTRLVGVGGFAEVYLGEHIHLDSLAAIKLLNQSIISRDLSLFLCEARTIAALDHPAIIRVMDCGVEHNEPFIIMQYAPNGTLRQRHPRGYQVPLAQVVPYVEQLAHALDYAHEHKIIHRDIKPENMLIGSQQQILLSDFGIALVTSSAVSQQGKKAASGTVAYMAPEQIMGLPRPASDQYALGVVVYEWLAGELPFQGSLPEMYGQHLHARPPALCEKNRSLPLAVAEVVGKALAKDPDQRFASVREFAQELRRSMRSSFIISSDSSTSFSHQSSLSQARETALSCYVRPHPELIYATQQSEVGPGNEGSPHKPAIALATKPEDLYATQLKAESSVLSAVPENQRQTRRWLLPGLLLAALLAFSLVLLTVTLWHTPDRTAPQDQPLTRQRSGSSTYGAHSRSSKATKPTATVAGVTIVTTSPVTPSGPQNTFAQPICLSGQTPVLNFTIKDGQGDPDLQTTTLSNGPGCGGGTWSISVDNGWLLISRPVTGTIEAGEMIQLAVGVDSTNLSVGEYVGHIKITTNAGSSTIMVRLRIQPVACMMVGANELDFTAVQGSNPPTQTLPLLNCGSTGTYSASGDALKWTQITPNSGPLTPQQPVTVAFSPAVSSWSPGVYSGIITFIQTTGSQQNMRSVFIKVTISATIPMVVTPTATPNTNIQVPPPTATSSTPEPSPTATAIPSPPPTTTPQTTIQSPPPTTTLQTMPPPTATAYSTPSIATPSNNSQTTHGSLFH</sequence>
<dbReference type="GO" id="GO:0005524">
    <property type="term" value="F:ATP binding"/>
    <property type="evidence" value="ECO:0007669"/>
    <property type="project" value="UniProtKB-UniRule"/>
</dbReference>
<evidence type="ECO:0000256" key="4">
    <source>
        <dbReference type="ARBA" id="ARBA00022840"/>
    </source>
</evidence>
<proteinExistence type="predicted"/>
<evidence type="ECO:0000256" key="7">
    <source>
        <dbReference type="SAM" id="Phobius"/>
    </source>
</evidence>
<dbReference type="Gene3D" id="1.10.510.10">
    <property type="entry name" value="Transferase(Phosphotransferase) domain 1"/>
    <property type="match status" value="1"/>
</dbReference>
<dbReference type="SMART" id="SM00220">
    <property type="entry name" value="S_TKc"/>
    <property type="match status" value="1"/>
</dbReference>
<dbReference type="PANTHER" id="PTHR43289:SF34">
    <property type="entry name" value="SERINE_THREONINE-PROTEIN KINASE YBDM-RELATED"/>
    <property type="match status" value="1"/>
</dbReference>
<dbReference type="OrthoDB" id="9814968at2"/>
<dbReference type="InterPro" id="IPR017441">
    <property type="entry name" value="Protein_kinase_ATP_BS"/>
</dbReference>
<feature type="compositionally biased region" description="Polar residues" evidence="6">
    <location>
        <begin position="400"/>
        <end position="416"/>
    </location>
</feature>
<keyword evidence="7" id="KW-0812">Transmembrane</keyword>
<feature type="compositionally biased region" description="Pro residues" evidence="6">
    <location>
        <begin position="714"/>
        <end position="728"/>
    </location>
</feature>
<dbReference type="PROSITE" id="PS00107">
    <property type="entry name" value="PROTEIN_KINASE_ATP"/>
    <property type="match status" value="1"/>
</dbReference>
<evidence type="ECO:0000259" key="8">
    <source>
        <dbReference type="PROSITE" id="PS50011"/>
    </source>
</evidence>
<protein>
    <recommendedName>
        <fullName evidence="8">Protein kinase domain-containing protein</fullName>
    </recommendedName>
</protein>
<gene>
    <name evidence="9" type="ORF">KTT_06490</name>
</gene>
<dbReference type="CDD" id="cd14014">
    <property type="entry name" value="STKc_PknB_like"/>
    <property type="match status" value="1"/>
</dbReference>
<dbReference type="PANTHER" id="PTHR43289">
    <property type="entry name" value="MITOGEN-ACTIVATED PROTEIN KINASE KINASE KINASE 20-RELATED"/>
    <property type="match status" value="1"/>
</dbReference>
<dbReference type="Pfam" id="PF00069">
    <property type="entry name" value="Pkinase"/>
    <property type="match status" value="1"/>
</dbReference>
<keyword evidence="7" id="KW-0472">Membrane</keyword>
<dbReference type="InterPro" id="IPR008271">
    <property type="entry name" value="Ser/Thr_kinase_AS"/>
</dbReference>
<feature type="compositionally biased region" description="Low complexity" evidence="6">
    <location>
        <begin position="729"/>
        <end position="741"/>
    </location>
</feature>
<dbReference type="PROSITE" id="PS00108">
    <property type="entry name" value="PROTEIN_KINASE_ST"/>
    <property type="match status" value="1"/>
</dbReference>
<evidence type="ECO:0000256" key="1">
    <source>
        <dbReference type="ARBA" id="ARBA00022679"/>
    </source>
</evidence>
<keyword evidence="10" id="KW-1185">Reference proteome</keyword>
<evidence type="ECO:0000256" key="3">
    <source>
        <dbReference type="ARBA" id="ARBA00022777"/>
    </source>
</evidence>
<dbReference type="AlphaFoldDB" id="A0A401ZVL6"/>
<dbReference type="EMBL" id="BIFR01000001">
    <property type="protein sequence ID" value="GCE10790.1"/>
    <property type="molecule type" value="Genomic_DNA"/>
</dbReference>
<evidence type="ECO:0000256" key="6">
    <source>
        <dbReference type="SAM" id="MobiDB-lite"/>
    </source>
</evidence>
<dbReference type="Gene3D" id="3.30.200.20">
    <property type="entry name" value="Phosphorylase Kinase, domain 1"/>
    <property type="match status" value="1"/>
</dbReference>
<evidence type="ECO:0000256" key="5">
    <source>
        <dbReference type="PROSITE-ProRule" id="PRU10141"/>
    </source>
</evidence>
<keyword evidence="7" id="KW-1133">Transmembrane helix</keyword>
<evidence type="ECO:0000313" key="10">
    <source>
        <dbReference type="Proteomes" id="UP000287352"/>
    </source>
</evidence>
<dbReference type="Pfam" id="PF19190">
    <property type="entry name" value="BACON_2"/>
    <property type="match status" value="2"/>
</dbReference>
<dbReference type="InterPro" id="IPR011009">
    <property type="entry name" value="Kinase-like_dom_sf"/>
</dbReference>
<evidence type="ECO:0000256" key="2">
    <source>
        <dbReference type="ARBA" id="ARBA00022741"/>
    </source>
</evidence>
<feature type="region of interest" description="Disordered" evidence="6">
    <location>
        <begin position="671"/>
        <end position="753"/>
    </location>
</feature>
<keyword evidence="3" id="KW-0418">Kinase</keyword>
<feature type="transmembrane region" description="Helical" evidence="7">
    <location>
        <begin position="369"/>
        <end position="392"/>
    </location>
</feature>
<accession>A0A401ZVL6</accession>
<organism evidence="9 10">
    <name type="scientific">Tengunoibacter tsumagoiensis</name>
    <dbReference type="NCBI Taxonomy" id="2014871"/>
    <lineage>
        <taxon>Bacteria</taxon>
        <taxon>Bacillati</taxon>
        <taxon>Chloroflexota</taxon>
        <taxon>Ktedonobacteria</taxon>
        <taxon>Ktedonobacterales</taxon>
        <taxon>Dictyobacteraceae</taxon>
        <taxon>Tengunoibacter</taxon>
    </lineage>
</organism>
<feature type="domain" description="Protein kinase" evidence="8">
    <location>
        <begin position="18"/>
        <end position="280"/>
    </location>
</feature>
<comment type="caution">
    <text evidence="9">The sequence shown here is derived from an EMBL/GenBank/DDBJ whole genome shotgun (WGS) entry which is preliminary data.</text>
</comment>
<dbReference type="SUPFAM" id="SSF56112">
    <property type="entry name" value="Protein kinase-like (PK-like)"/>
    <property type="match status" value="1"/>
</dbReference>
<feature type="compositionally biased region" description="Polar residues" evidence="6">
    <location>
        <begin position="742"/>
        <end position="753"/>
    </location>
</feature>
<keyword evidence="2 5" id="KW-0547">Nucleotide-binding</keyword>
<keyword evidence="1" id="KW-0808">Transferase</keyword>
<feature type="compositionally biased region" description="Low complexity" evidence="6">
    <location>
        <begin position="685"/>
        <end position="699"/>
    </location>
</feature>
<reference evidence="10" key="1">
    <citation type="submission" date="2018-12" db="EMBL/GenBank/DDBJ databases">
        <title>Tengunoibacter tsumagoiensis gen. nov., sp. nov., Dictyobacter kobayashii sp. nov., D. alpinus sp. nov., and D. joshuensis sp. nov. and description of Dictyobacteraceae fam. nov. within the order Ktedonobacterales isolated from Tengu-no-mugimeshi.</title>
        <authorList>
            <person name="Wang C.M."/>
            <person name="Zheng Y."/>
            <person name="Sakai Y."/>
            <person name="Toyoda A."/>
            <person name="Minakuchi Y."/>
            <person name="Abe K."/>
            <person name="Yokota A."/>
            <person name="Yabe S."/>
        </authorList>
    </citation>
    <scope>NUCLEOTIDE SEQUENCE [LARGE SCALE GENOMIC DNA]</scope>
    <source>
        <strain evidence="10">Uno3</strain>
    </source>
</reference>
<keyword evidence="4 5" id="KW-0067">ATP-binding</keyword>
<name>A0A401ZVL6_9CHLR</name>
<dbReference type="Proteomes" id="UP000287352">
    <property type="component" value="Unassembled WGS sequence"/>
</dbReference>
<dbReference type="GO" id="GO:0004674">
    <property type="term" value="F:protein serine/threonine kinase activity"/>
    <property type="evidence" value="ECO:0007669"/>
    <property type="project" value="TreeGrafter"/>
</dbReference>
<dbReference type="InterPro" id="IPR000719">
    <property type="entry name" value="Prot_kinase_dom"/>
</dbReference>
<evidence type="ECO:0000313" key="9">
    <source>
        <dbReference type="EMBL" id="GCE10790.1"/>
    </source>
</evidence>
<feature type="region of interest" description="Disordered" evidence="6">
    <location>
        <begin position="396"/>
        <end position="428"/>
    </location>
</feature>
<dbReference type="PROSITE" id="PS50011">
    <property type="entry name" value="PROTEIN_KINASE_DOM"/>
    <property type="match status" value="1"/>
</dbReference>
<feature type="binding site" evidence="5">
    <location>
        <position position="47"/>
    </location>
    <ligand>
        <name>ATP</name>
        <dbReference type="ChEBI" id="CHEBI:30616"/>
    </ligand>
</feature>